<evidence type="ECO:0000259" key="3">
    <source>
        <dbReference type="PROSITE" id="PS50930"/>
    </source>
</evidence>
<name>A0ABV6HP51_9SPHI</name>
<dbReference type="PANTHER" id="PTHR37299">
    <property type="entry name" value="TRANSCRIPTIONAL REGULATOR-RELATED"/>
    <property type="match status" value="1"/>
</dbReference>
<dbReference type="SMART" id="SM00850">
    <property type="entry name" value="LytTR"/>
    <property type="match status" value="1"/>
</dbReference>
<evidence type="ECO:0000256" key="1">
    <source>
        <dbReference type="PROSITE-ProRule" id="PRU00169"/>
    </source>
</evidence>
<dbReference type="EMBL" id="JBHLWO010000002">
    <property type="protein sequence ID" value="MFC0320642.1"/>
    <property type="molecule type" value="Genomic_DNA"/>
</dbReference>
<feature type="modified residue" description="4-aspartylphosphate" evidence="1">
    <location>
        <position position="53"/>
    </location>
</feature>
<proteinExistence type="predicted"/>
<dbReference type="Pfam" id="PF00072">
    <property type="entry name" value="Response_reg"/>
    <property type="match status" value="1"/>
</dbReference>
<dbReference type="PROSITE" id="PS50930">
    <property type="entry name" value="HTH_LYTTR"/>
    <property type="match status" value="1"/>
</dbReference>
<dbReference type="Gene3D" id="3.40.50.2300">
    <property type="match status" value="1"/>
</dbReference>
<evidence type="ECO:0000313" key="4">
    <source>
        <dbReference type="EMBL" id="MFC0320642.1"/>
    </source>
</evidence>
<dbReference type="Proteomes" id="UP001589774">
    <property type="component" value="Unassembled WGS sequence"/>
</dbReference>
<organism evidence="4 5">
    <name type="scientific">Olivibacter oleidegradans</name>
    <dbReference type="NCBI Taxonomy" id="760123"/>
    <lineage>
        <taxon>Bacteria</taxon>
        <taxon>Pseudomonadati</taxon>
        <taxon>Bacteroidota</taxon>
        <taxon>Sphingobacteriia</taxon>
        <taxon>Sphingobacteriales</taxon>
        <taxon>Sphingobacteriaceae</taxon>
        <taxon>Olivibacter</taxon>
    </lineage>
</organism>
<gene>
    <name evidence="4" type="ORF">ACFFI0_20120</name>
</gene>
<dbReference type="SMART" id="SM00448">
    <property type="entry name" value="REC"/>
    <property type="match status" value="1"/>
</dbReference>
<reference evidence="4 5" key="1">
    <citation type="submission" date="2024-09" db="EMBL/GenBank/DDBJ databases">
        <authorList>
            <person name="Sun Q."/>
            <person name="Mori K."/>
        </authorList>
    </citation>
    <scope>NUCLEOTIDE SEQUENCE [LARGE SCALE GENOMIC DNA]</scope>
    <source>
        <strain evidence="4 5">CCM 7765</strain>
    </source>
</reference>
<dbReference type="Pfam" id="PF04397">
    <property type="entry name" value="LytTR"/>
    <property type="match status" value="1"/>
</dbReference>
<dbReference type="InterPro" id="IPR007492">
    <property type="entry name" value="LytTR_DNA-bd_dom"/>
</dbReference>
<sequence length="238" mass="27181">MNCIIVDDEPLAREGILLHLQGIPDIVILGSFNSARKAHDFISNNPVDLIFLDVEMPGINGVNFAASLPKEILVIFVTAYSEYALESYEADAIDYLVKPVERERLERAIAKAFFYRGLLDKQGVTESIESDFILIKAERRYHKIFFDDILYVQGLKDYVVIFTENNKIVTAMNLKTISGYLKPGRFVRVSKSYLVNLKRIDSFDVHTIYIKNAEIPIGEVFKRAFFEIYLGKNLPDSL</sequence>
<dbReference type="RefSeq" id="WP_149106070.1">
    <property type="nucleotide sequence ID" value="NZ_JBHLWO010000002.1"/>
</dbReference>
<feature type="domain" description="HTH LytTR-type" evidence="3">
    <location>
        <begin position="133"/>
        <end position="204"/>
    </location>
</feature>
<keyword evidence="1" id="KW-0597">Phosphoprotein</keyword>
<dbReference type="Gene3D" id="2.40.50.1020">
    <property type="entry name" value="LytTr DNA-binding domain"/>
    <property type="match status" value="1"/>
</dbReference>
<comment type="caution">
    <text evidence="4">The sequence shown here is derived from an EMBL/GenBank/DDBJ whole genome shotgun (WGS) entry which is preliminary data.</text>
</comment>
<feature type="domain" description="Response regulatory" evidence="2">
    <location>
        <begin position="2"/>
        <end position="113"/>
    </location>
</feature>
<accession>A0ABV6HP51</accession>
<dbReference type="InterPro" id="IPR046947">
    <property type="entry name" value="LytR-like"/>
</dbReference>
<dbReference type="InterPro" id="IPR011006">
    <property type="entry name" value="CheY-like_superfamily"/>
</dbReference>
<dbReference type="InterPro" id="IPR001789">
    <property type="entry name" value="Sig_transdc_resp-reg_receiver"/>
</dbReference>
<dbReference type="PANTHER" id="PTHR37299:SF1">
    <property type="entry name" value="STAGE 0 SPORULATION PROTEIN A HOMOLOG"/>
    <property type="match status" value="1"/>
</dbReference>
<evidence type="ECO:0000313" key="5">
    <source>
        <dbReference type="Proteomes" id="UP001589774"/>
    </source>
</evidence>
<protein>
    <submittedName>
        <fullName evidence="4">LytR/AlgR family response regulator transcription factor</fullName>
    </submittedName>
</protein>
<dbReference type="SUPFAM" id="SSF52172">
    <property type="entry name" value="CheY-like"/>
    <property type="match status" value="1"/>
</dbReference>
<evidence type="ECO:0000259" key="2">
    <source>
        <dbReference type="PROSITE" id="PS50110"/>
    </source>
</evidence>
<keyword evidence="5" id="KW-1185">Reference proteome</keyword>
<dbReference type="PROSITE" id="PS50110">
    <property type="entry name" value="RESPONSE_REGULATORY"/>
    <property type="match status" value="1"/>
</dbReference>